<dbReference type="OrthoDB" id="1109414at2759"/>
<comment type="caution">
    <text evidence="6">The sequence shown here is derived from an EMBL/GenBank/DDBJ whole genome shotgun (WGS) entry which is preliminary data.</text>
</comment>
<accession>A0A811QX60</accession>
<dbReference type="PANTHER" id="PTHR31426">
    <property type="entry name" value="GROUP II INTRON SPLICING FACTOR CRS1-LIKE"/>
    <property type="match status" value="1"/>
</dbReference>
<evidence type="ECO:0000313" key="6">
    <source>
        <dbReference type="EMBL" id="CAD6263226.1"/>
    </source>
</evidence>
<keyword evidence="3" id="KW-0175">Coiled coil</keyword>
<protein>
    <recommendedName>
        <fullName evidence="5">CRM domain-containing protein</fullName>
    </recommendedName>
</protein>
<dbReference type="GO" id="GO:0003723">
    <property type="term" value="F:RNA binding"/>
    <property type="evidence" value="ECO:0007669"/>
    <property type="project" value="UniProtKB-UniRule"/>
</dbReference>
<keyword evidence="7" id="KW-1185">Reference proteome</keyword>
<dbReference type="PROSITE" id="PS51295">
    <property type="entry name" value="CRM"/>
    <property type="match status" value="1"/>
</dbReference>
<evidence type="ECO:0000256" key="4">
    <source>
        <dbReference type="SAM" id="MobiDB-lite"/>
    </source>
</evidence>
<keyword evidence="1 2" id="KW-0694">RNA-binding</keyword>
<feature type="compositionally biased region" description="Basic and acidic residues" evidence="4">
    <location>
        <begin position="473"/>
        <end position="497"/>
    </location>
</feature>
<dbReference type="InterPro" id="IPR035920">
    <property type="entry name" value="YhbY-like_sf"/>
</dbReference>
<dbReference type="Pfam" id="PF01985">
    <property type="entry name" value="CRS1_YhbY"/>
    <property type="match status" value="1"/>
</dbReference>
<feature type="region of interest" description="Disordered" evidence="4">
    <location>
        <begin position="406"/>
        <end position="497"/>
    </location>
</feature>
<proteinExistence type="predicted"/>
<evidence type="ECO:0000256" key="2">
    <source>
        <dbReference type="PROSITE-ProRule" id="PRU00626"/>
    </source>
</evidence>
<dbReference type="AlphaFoldDB" id="A0A811QX60"/>
<feature type="compositionally biased region" description="Acidic residues" evidence="4">
    <location>
        <begin position="437"/>
        <end position="446"/>
    </location>
</feature>
<dbReference type="InterPro" id="IPR040286">
    <property type="entry name" value="At3g25440-like"/>
</dbReference>
<reference evidence="6" key="1">
    <citation type="submission" date="2020-10" db="EMBL/GenBank/DDBJ databases">
        <authorList>
            <person name="Han B."/>
            <person name="Lu T."/>
            <person name="Zhao Q."/>
            <person name="Huang X."/>
            <person name="Zhao Y."/>
        </authorList>
    </citation>
    <scope>NUCLEOTIDE SEQUENCE</scope>
</reference>
<organism evidence="6 7">
    <name type="scientific">Miscanthus lutarioriparius</name>
    <dbReference type="NCBI Taxonomy" id="422564"/>
    <lineage>
        <taxon>Eukaryota</taxon>
        <taxon>Viridiplantae</taxon>
        <taxon>Streptophyta</taxon>
        <taxon>Embryophyta</taxon>
        <taxon>Tracheophyta</taxon>
        <taxon>Spermatophyta</taxon>
        <taxon>Magnoliopsida</taxon>
        <taxon>Liliopsida</taxon>
        <taxon>Poales</taxon>
        <taxon>Poaceae</taxon>
        <taxon>PACMAD clade</taxon>
        <taxon>Panicoideae</taxon>
        <taxon>Andropogonodae</taxon>
        <taxon>Andropogoneae</taxon>
        <taxon>Saccharinae</taxon>
        <taxon>Miscanthus</taxon>
    </lineage>
</organism>
<feature type="domain" description="CRM" evidence="5">
    <location>
        <begin position="245"/>
        <end position="342"/>
    </location>
</feature>
<feature type="coiled-coil region" evidence="3">
    <location>
        <begin position="357"/>
        <end position="384"/>
    </location>
</feature>
<dbReference type="EMBL" id="CAJGYO010000012">
    <property type="protein sequence ID" value="CAD6263226.1"/>
    <property type="molecule type" value="Genomic_DNA"/>
</dbReference>
<evidence type="ECO:0000259" key="5">
    <source>
        <dbReference type="PROSITE" id="PS51295"/>
    </source>
</evidence>
<dbReference type="InterPro" id="IPR001890">
    <property type="entry name" value="RNA-binding_CRM"/>
</dbReference>
<gene>
    <name evidence="6" type="ORF">NCGR_LOCUS46539</name>
</gene>
<name>A0A811QX60_9POAL</name>
<evidence type="ECO:0000256" key="3">
    <source>
        <dbReference type="SAM" id="Coils"/>
    </source>
</evidence>
<dbReference type="Proteomes" id="UP000604825">
    <property type="component" value="Unassembled WGS sequence"/>
</dbReference>
<dbReference type="SUPFAM" id="SSF75471">
    <property type="entry name" value="YhbY-like"/>
    <property type="match status" value="1"/>
</dbReference>
<feature type="compositionally biased region" description="Acidic residues" evidence="4">
    <location>
        <begin position="454"/>
        <end position="472"/>
    </location>
</feature>
<feature type="compositionally biased region" description="Low complexity" evidence="4">
    <location>
        <begin position="425"/>
        <end position="436"/>
    </location>
</feature>
<sequence>MAVSLFNLGGDTASTVLWSSVEVGFVSLLDVPSIESSSCAPKLLGQISSWRSTTSAKTRMRGSFVLSRGMSFRVERQPQQVSSWRLTTTGKTRMRGSFVSSRRMTFRVEIQGFCYLYVDESKEQSTDTGSMRFEGLLWWAGLIWSHSPIRMERDFETITGLITYCFMMTVIYLQVPKEKELKGRRAVTRFLKSLRWKKKKEIQRMTADEKILYKLKLARKKEEQLVAALKKIEPEDPSEPTHDPEVLTPEEHFYFLKMGQKCKNYVPVGRRGIYQGVILNMHLHWKKHQTLQVIVKTFTPEEVKEIATELARLSGGIVLDIQDGNTIIMYRGKNYAQPPPEIMSPKVSLSRKKALDKSKYMEKLRALRRYIPRLEQELEDLYAQMKLAGEHKGQSVGKHVASISHNTNSMPARKEPCSSVHSKTVSDLLSGSVEGSESSEVEDDSASESLLFSESEDLSDIFETESEEQEEDNKDRPLYLDRLDKFPSEKNDNEPDDFEAHLWKIASLSDKTDSPSKELKSVRA</sequence>
<dbReference type="SMART" id="SM01103">
    <property type="entry name" value="CRS1_YhbY"/>
    <property type="match status" value="1"/>
</dbReference>
<dbReference type="PANTHER" id="PTHR31426:SF5">
    <property type="entry name" value="OS04G0492900 PROTEIN"/>
    <property type="match status" value="1"/>
</dbReference>
<evidence type="ECO:0000256" key="1">
    <source>
        <dbReference type="ARBA" id="ARBA00022884"/>
    </source>
</evidence>
<evidence type="ECO:0000313" key="7">
    <source>
        <dbReference type="Proteomes" id="UP000604825"/>
    </source>
</evidence>
<dbReference type="Gene3D" id="3.30.110.60">
    <property type="entry name" value="YhbY-like"/>
    <property type="match status" value="1"/>
</dbReference>